<reference evidence="9" key="2">
    <citation type="submission" date="2023-05" db="EMBL/GenBank/DDBJ databases">
        <authorList>
            <consortium name="Lawrence Berkeley National Laboratory"/>
            <person name="Steindorff A."/>
            <person name="Hensen N."/>
            <person name="Bonometti L."/>
            <person name="Westerberg I."/>
            <person name="Brannstrom I.O."/>
            <person name="Guillou S."/>
            <person name="Cros-Aarteil S."/>
            <person name="Calhoun S."/>
            <person name="Haridas S."/>
            <person name="Kuo A."/>
            <person name="Mondo S."/>
            <person name="Pangilinan J."/>
            <person name="Riley R."/>
            <person name="Labutti K."/>
            <person name="Andreopoulos B."/>
            <person name="Lipzen A."/>
            <person name="Chen C."/>
            <person name="Yanf M."/>
            <person name="Daum C."/>
            <person name="Ng V."/>
            <person name="Clum A."/>
            <person name="Ohm R."/>
            <person name="Martin F."/>
            <person name="Silar P."/>
            <person name="Natvig D."/>
            <person name="Lalanne C."/>
            <person name="Gautier V."/>
            <person name="Ament-Velasquez S.L."/>
            <person name="Kruys A."/>
            <person name="Hutchinson M.I."/>
            <person name="Powell A.J."/>
            <person name="Barry K."/>
            <person name="Miller A.N."/>
            <person name="Grigoriev I.V."/>
            <person name="Debuchy R."/>
            <person name="Gladieux P."/>
            <person name="Thoren M.H."/>
            <person name="Johannesson H."/>
        </authorList>
    </citation>
    <scope>NUCLEOTIDE SEQUENCE</scope>
    <source>
        <strain evidence="9">CBS 123565</strain>
    </source>
</reference>
<reference evidence="9" key="1">
    <citation type="journal article" date="2023" name="Mol. Phylogenet. Evol.">
        <title>Genome-scale phylogeny and comparative genomics of the fungal order Sordariales.</title>
        <authorList>
            <person name="Hensen N."/>
            <person name="Bonometti L."/>
            <person name="Westerberg I."/>
            <person name="Brannstrom I.O."/>
            <person name="Guillou S."/>
            <person name="Cros-Aarteil S."/>
            <person name="Calhoun S."/>
            <person name="Haridas S."/>
            <person name="Kuo A."/>
            <person name="Mondo S."/>
            <person name="Pangilinan J."/>
            <person name="Riley R."/>
            <person name="LaButti K."/>
            <person name="Andreopoulos B."/>
            <person name="Lipzen A."/>
            <person name="Chen C."/>
            <person name="Yan M."/>
            <person name="Daum C."/>
            <person name="Ng V."/>
            <person name="Clum A."/>
            <person name="Steindorff A."/>
            <person name="Ohm R.A."/>
            <person name="Martin F."/>
            <person name="Silar P."/>
            <person name="Natvig D.O."/>
            <person name="Lalanne C."/>
            <person name="Gautier V."/>
            <person name="Ament-Velasquez S.L."/>
            <person name="Kruys A."/>
            <person name="Hutchinson M.I."/>
            <person name="Powell A.J."/>
            <person name="Barry K."/>
            <person name="Miller A.N."/>
            <person name="Grigoriev I.V."/>
            <person name="Debuchy R."/>
            <person name="Gladieux P."/>
            <person name="Hiltunen Thoren M."/>
            <person name="Johannesson H."/>
        </authorList>
    </citation>
    <scope>NUCLEOTIDE SEQUENCE</scope>
    <source>
        <strain evidence="9">CBS 123565</strain>
    </source>
</reference>
<evidence type="ECO:0000256" key="6">
    <source>
        <dbReference type="SAM" id="MobiDB-lite"/>
    </source>
</evidence>
<comment type="subcellular location">
    <subcellularLocation>
        <location evidence="1">Membrane</location>
        <topology evidence="1">Multi-pass membrane protein</topology>
    </subcellularLocation>
</comment>
<dbReference type="InterPro" id="IPR052337">
    <property type="entry name" value="SAT4-like"/>
</dbReference>
<keyword evidence="3 7" id="KW-1133">Transmembrane helix</keyword>
<feature type="transmembrane region" description="Helical" evidence="7">
    <location>
        <begin position="233"/>
        <end position="254"/>
    </location>
</feature>
<feature type="transmembrane region" description="Helical" evidence="7">
    <location>
        <begin position="30"/>
        <end position="53"/>
    </location>
</feature>
<evidence type="ECO:0000256" key="4">
    <source>
        <dbReference type="ARBA" id="ARBA00023136"/>
    </source>
</evidence>
<dbReference type="Pfam" id="PF20684">
    <property type="entry name" value="Fung_rhodopsin"/>
    <property type="match status" value="1"/>
</dbReference>
<feature type="transmembrane region" description="Helical" evidence="7">
    <location>
        <begin position="202"/>
        <end position="221"/>
    </location>
</feature>
<evidence type="ECO:0000256" key="7">
    <source>
        <dbReference type="SAM" id="Phobius"/>
    </source>
</evidence>
<evidence type="ECO:0000256" key="2">
    <source>
        <dbReference type="ARBA" id="ARBA00022692"/>
    </source>
</evidence>
<comment type="caution">
    <text evidence="9">The sequence shown here is derived from an EMBL/GenBank/DDBJ whole genome shotgun (WGS) entry which is preliminary data.</text>
</comment>
<evidence type="ECO:0000259" key="8">
    <source>
        <dbReference type="Pfam" id="PF20684"/>
    </source>
</evidence>
<keyword evidence="10" id="KW-1185">Reference proteome</keyword>
<keyword evidence="4 7" id="KW-0472">Membrane</keyword>
<dbReference type="AlphaFoldDB" id="A0AAN6UD67"/>
<evidence type="ECO:0000313" key="10">
    <source>
        <dbReference type="Proteomes" id="UP001304895"/>
    </source>
</evidence>
<feature type="transmembrane region" description="Helical" evidence="7">
    <location>
        <begin position="266"/>
        <end position="289"/>
    </location>
</feature>
<accession>A0AAN6UD67</accession>
<feature type="region of interest" description="Disordered" evidence="6">
    <location>
        <begin position="1"/>
        <end position="20"/>
    </location>
</feature>
<name>A0AAN6UD67_9PEZI</name>
<comment type="similarity">
    <text evidence="5">Belongs to the SAT4 family.</text>
</comment>
<feature type="region of interest" description="Disordered" evidence="6">
    <location>
        <begin position="303"/>
        <end position="330"/>
    </location>
</feature>
<evidence type="ECO:0000256" key="1">
    <source>
        <dbReference type="ARBA" id="ARBA00004141"/>
    </source>
</evidence>
<dbReference type="GO" id="GO:0016020">
    <property type="term" value="C:membrane"/>
    <property type="evidence" value="ECO:0007669"/>
    <property type="project" value="UniProtKB-SubCell"/>
</dbReference>
<feature type="transmembrane region" description="Helical" evidence="7">
    <location>
        <begin position="152"/>
        <end position="173"/>
    </location>
</feature>
<dbReference type="PANTHER" id="PTHR33048">
    <property type="entry name" value="PTH11-LIKE INTEGRAL MEMBRANE PROTEIN (AFU_ORTHOLOGUE AFUA_5G11245)"/>
    <property type="match status" value="1"/>
</dbReference>
<dbReference type="PANTHER" id="PTHR33048:SF162">
    <property type="entry name" value="SATRATOXIN BIOSYNTHESIS SC1 CLUSTER PROTEIN 4"/>
    <property type="match status" value="1"/>
</dbReference>
<dbReference type="InterPro" id="IPR049326">
    <property type="entry name" value="Rhodopsin_dom_fungi"/>
</dbReference>
<feature type="domain" description="Rhodopsin" evidence="8">
    <location>
        <begin position="49"/>
        <end position="295"/>
    </location>
</feature>
<gene>
    <name evidence="9" type="ORF">BT67DRAFT_206632</name>
</gene>
<evidence type="ECO:0000256" key="5">
    <source>
        <dbReference type="ARBA" id="ARBA00038359"/>
    </source>
</evidence>
<feature type="transmembrane region" description="Helical" evidence="7">
    <location>
        <begin position="65"/>
        <end position="85"/>
    </location>
</feature>
<organism evidence="9 10">
    <name type="scientific">Trichocladium antarcticum</name>
    <dbReference type="NCBI Taxonomy" id="1450529"/>
    <lineage>
        <taxon>Eukaryota</taxon>
        <taxon>Fungi</taxon>
        <taxon>Dikarya</taxon>
        <taxon>Ascomycota</taxon>
        <taxon>Pezizomycotina</taxon>
        <taxon>Sordariomycetes</taxon>
        <taxon>Sordariomycetidae</taxon>
        <taxon>Sordariales</taxon>
        <taxon>Chaetomiaceae</taxon>
        <taxon>Trichocladium</taxon>
    </lineage>
</organism>
<dbReference type="EMBL" id="MU853431">
    <property type="protein sequence ID" value="KAK4130800.1"/>
    <property type="molecule type" value="Genomic_DNA"/>
</dbReference>
<feature type="transmembrane region" description="Helical" evidence="7">
    <location>
        <begin position="123"/>
        <end position="140"/>
    </location>
</feature>
<proteinExistence type="inferred from homology"/>
<evidence type="ECO:0000313" key="9">
    <source>
        <dbReference type="EMBL" id="KAK4130800.1"/>
    </source>
</evidence>
<dbReference type="Proteomes" id="UP001304895">
    <property type="component" value="Unassembled WGS sequence"/>
</dbReference>
<protein>
    <recommendedName>
        <fullName evidence="8">Rhodopsin domain-containing protein</fullName>
    </recommendedName>
</protein>
<sequence>MTTTAPASTPTRTANPNAPVSGVGGSVGEAGLIAILWVFFTIATAFVILRLAIRFRQHRSLLSDDYWIIFAWITLLTMAIVQMAQRPALWYFTYMQAGRVLPDERSIYWQGQLKRWQFPIIQLYYTVLWSVKASLLALFYRLVKGFPILRRSWYCVAVFTLLAYIGCVLQSALSCNPPADFFTPGKCNTPQDQWMQRFGMKLSTGLDVATDLLIMALPIAILPSLQLDVRRKVGLGVAFSLSIIVMSVSLVRMSQVIANKDNAVDIIGLAVWGAIESCTSVIVGCLLPLKSLLSRSVQKYSSGRKNNGKAAYASGQKTMTTQGVGGSSRDVYGPNTVSRTVMVAESIPLDDMAASKHNQKDGGIYVQKSYETTFDEASSVDDDEARIITKGRPRQAV</sequence>
<keyword evidence="2 7" id="KW-0812">Transmembrane</keyword>
<evidence type="ECO:0000256" key="3">
    <source>
        <dbReference type="ARBA" id="ARBA00022989"/>
    </source>
</evidence>